<feature type="region of interest" description="Disordered" evidence="1">
    <location>
        <begin position="407"/>
        <end position="447"/>
    </location>
</feature>
<dbReference type="STRING" id="1095630.A0A2J6T555"/>
<evidence type="ECO:0000256" key="1">
    <source>
        <dbReference type="SAM" id="MobiDB-lite"/>
    </source>
</evidence>
<dbReference type="Proteomes" id="UP000235371">
    <property type="component" value="Unassembled WGS sequence"/>
</dbReference>
<feature type="compositionally biased region" description="Acidic residues" evidence="1">
    <location>
        <begin position="150"/>
        <end position="159"/>
    </location>
</feature>
<feature type="region of interest" description="Disordered" evidence="1">
    <location>
        <begin position="259"/>
        <end position="377"/>
    </location>
</feature>
<dbReference type="InParanoid" id="A0A2J6T555"/>
<dbReference type="AlphaFoldDB" id="A0A2J6T555"/>
<name>A0A2J6T555_9HELO</name>
<feature type="compositionally biased region" description="Low complexity" evidence="1">
    <location>
        <begin position="125"/>
        <end position="134"/>
    </location>
</feature>
<feature type="compositionally biased region" description="Basic residues" evidence="1">
    <location>
        <begin position="546"/>
        <end position="558"/>
    </location>
</feature>
<feature type="compositionally biased region" description="Acidic residues" evidence="1">
    <location>
        <begin position="113"/>
        <end position="124"/>
    </location>
</feature>
<feature type="compositionally biased region" description="Polar residues" evidence="1">
    <location>
        <begin position="262"/>
        <end position="273"/>
    </location>
</feature>
<dbReference type="RefSeq" id="XP_024735064.1">
    <property type="nucleotide sequence ID" value="XM_024880529.1"/>
</dbReference>
<dbReference type="OrthoDB" id="3544878at2759"/>
<accession>A0A2J6T555</accession>
<feature type="region of interest" description="Disordered" evidence="1">
    <location>
        <begin position="519"/>
        <end position="587"/>
    </location>
</feature>
<feature type="compositionally biased region" description="Polar residues" evidence="1">
    <location>
        <begin position="430"/>
        <end position="444"/>
    </location>
</feature>
<keyword evidence="3" id="KW-1185">Reference proteome</keyword>
<gene>
    <name evidence="2" type="ORF">K444DRAFT_614425</name>
</gene>
<feature type="compositionally biased region" description="Basic and acidic residues" evidence="1">
    <location>
        <begin position="559"/>
        <end position="570"/>
    </location>
</feature>
<feature type="compositionally biased region" description="Acidic residues" evidence="1">
    <location>
        <begin position="195"/>
        <end position="204"/>
    </location>
</feature>
<dbReference type="EMBL" id="KZ613828">
    <property type="protein sequence ID" value="PMD58160.1"/>
    <property type="molecule type" value="Genomic_DNA"/>
</dbReference>
<feature type="region of interest" description="Disordered" evidence="1">
    <location>
        <begin position="113"/>
        <end position="228"/>
    </location>
</feature>
<feature type="compositionally biased region" description="Basic and acidic residues" evidence="1">
    <location>
        <begin position="578"/>
        <end position="587"/>
    </location>
</feature>
<reference evidence="2 3" key="1">
    <citation type="submission" date="2016-04" db="EMBL/GenBank/DDBJ databases">
        <title>A degradative enzymes factory behind the ericoid mycorrhizal symbiosis.</title>
        <authorList>
            <consortium name="DOE Joint Genome Institute"/>
            <person name="Martino E."/>
            <person name="Morin E."/>
            <person name="Grelet G."/>
            <person name="Kuo A."/>
            <person name="Kohler A."/>
            <person name="Daghino S."/>
            <person name="Barry K."/>
            <person name="Choi C."/>
            <person name="Cichocki N."/>
            <person name="Clum A."/>
            <person name="Copeland A."/>
            <person name="Hainaut M."/>
            <person name="Haridas S."/>
            <person name="Labutti K."/>
            <person name="Lindquist E."/>
            <person name="Lipzen A."/>
            <person name="Khouja H.-R."/>
            <person name="Murat C."/>
            <person name="Ohm R."/>
            <person name="Olson A."/>
            <person name="Spatafora J."/>
            <person name="Veneault-Fourrey C."/>
            <person name="Henrissat B."/>
            <person name="Grigoriev I."/>
            <person name="Martin F."/>
            <person name="Perotto S."/>
        </authorList>
    </citation>
    <scope>NUCLEOTIDE SEQUENCE [LARGE SCALE GENOMIC DNA]</scope>
    <source>
        <strain evidence="2 3">E</strain>
    </source>
</reference>
<sequence>MSSPGPPKPPGQRGHWLLPSTIRPEDISGLANFAEATTHPPTSGCWGRVRCECPVNPYDETPEEWEERVFNCLWGQINEDTGVQSREGDDLSGHGVLPNFGLFSAMTYTDETYEDEEGYEEDSAESQAEAAGDGETYKEDSVVAHAAAEGNEEASDSECESEKPQRSSAPKTGVQRVHANRDVESESDNSAYHEDEYEAFDSDEESRPTIPAQAAPVQPQSTGSDNADQIKDIALALFDGNQRKAAAWLKSQGQFENEAYWSRSNSSTKNSGTGPPVPPSKKTQRGEEPASKQPPIRRFQGPSHATLPPSTLSTTHKSMDNSNKRKKTAGIDDDLDVDVYQPPSKKGKGMFGHVPKSPAQGLGDLDASHKRKKNPEFEADLDDSIYQPQPKRGKDMFGGFTKLPAEGFGGANSGPSAKQSTKKARRAPAASQNAMETIPGSTWPKSEGDELNRLLRARRDFERTHNIAPWLDGKLFGMLSERLQQVTRREKPRTLNACKNFWNRYGRFYYDCDERGKKKRSESKVTSAQSSKKVQKAKQHTMTAKSKSKSKSKSKKKSKTETETETKQEERESDAEESDHYGGADEE</sequence>
<dbReference type="GeneID" id="36588606"/>
<proteinExistence type="predicted"/>
<evidence type="ECO:0000313" key="3">
    <source>
        <dbReference type="Proteomes" id="UP000235371"/>
    </source>
</evidence>
<organism evidence="2 3">
    <name type="scientific">Hyaloscypha bicolor E</name>
    <dbReference type="NCBI Taxonomy" id="1095630"/>
    <lineage>
        <taxon>Eukaryota</taxon>
        <taxon>Fungi</taxon>
        <taxon>Dikarya</taxon>
        <taxon>Ascomycota</taxon>
        <taxon>Pezizomycotina</taxon>
        <taxon>Leotiomycetes</taxon>
        <taxon>Helotiales</taxon>
        <taxon>Hyaloscyphaceae</taxon>
        <taxon>Hyaloscypha</taxon>
        <taxon>Hyaloscypha bicolor</taxon>
    </lineage>
</organism>
<feature type="compositionally biased region" description="Polar residues" evidence="1">
    <location>
        <begin position="218"/>
        <end position="227"/>
    </location>
</feature>
<protein>
    <submittedName>
        <fullName evidence="2">Uncharacterized protein</fullName>
    </submittedName>
</protein>
<evidence type="ECO:0000313" key="2">
    <source>
        <dbReference type="EMBL" id="PMD58160.1"/>
    </source>
</evidence>